<dbReference type="Pfam" id="PF13715">
    <property type="entry name" value="CarbopepD_reg_2"/>
    <property type="match status" value="1"/>
</dbReference>
<protein>
    <submittedName>
        <fullName evidence="4">Carboxypeptidase-like regulatory domain-containing protein</fullName>
    </submittedName>
</protein>
<feature type="region of interest" description="Disordered" evidence="2">
    <location>
        <begin position="135"/>
        <end position="161"/>
    </location>
</feature>
<feature type="coiled-coil region" evidence="1">
    <location>
        <begin position="180"/>
        <end position="207"/>
    </location>
</feature>
<dbReference type="EMBL" id="VWSF01000003">
    <property type="protein sequence ID" value="KAA5548420.1"/>
    <property type="molecule type" value="Genomic_DNA"/>
</dbReference>
<keyword evidence="3" id="KW-0732">Signal</keyword>
<evidence type="ECO:0000313" key="4">
    <source>
        <dbReference type="EMBL" id="KAA5548420.1"/>
    </source>
</evidence>
<dbReference type="RefSeq" id="WP_150087551.1">
    <property type="nucleotide sequence ID" value="NZ_VWSF01000003.1"/>
</dbReference>
<feature type="chain" id="PRO_5024378496" evidence="3">
    <location>
        <begin position="25"/>
        <end position="219"/>
    </location>
</feature>
<comment type="caution">
    <text evidence="4">The sequence shown here is derived from an EMBL/GenBank/DDBJ whole genome shotgun (WGS) entry which is preliminary data.</text>
</comment>
<keyword evidence="1" id="KW-0175">Coiled coil</keyword>
<accession>A0A5M6DQF5</accession>
<name>A0A5M6DQF5_9BACT</name>
<dbReference type="InterPro" id="IPR008969">
    <property type="entry name" value="CarboxyPept-like_regulatory"/>
</dbReference>
<keyword evidence="5" id="KW-1185">Reference proteome</keyword>
<sequence>MIPGWYFRLFFFLLFLCGSTSLFAQTNLRLTGTIRHAQTKAPLQSITILKTATGRGTVSDAAGVFRLNVQPNDTLLIRAVGFKTQQYVVHPKAQNDLKIEILLEEGSLTLPEVKVVGGLDYEKVNRALRNMKKPPAPKVVVKPPAPEPLYEEKKTTPVAPSLENPASLLYDMLSKEGKDKRKLEEILAEEAARKKALEDQKKQAAYDSLFLNRNRDIRR</sequence>
<organism evidence="4 5">
    <name type="scientific">Adhaeribacter rhizoryzae</name>
    <dbReference type="NCBI Taxonomy" id="2607907"/>
    <lineage>
        <taxon>Bacteria</taxon>
        <taxon>Pseudomonadati</taxon>
        <taxon>Bacteroidota</taxon>
        <taxon>Cytophagia</taxon>
        <taxon>Cytophagales</taxon>
        <taxon>Hymenobacteraceae</taxon>
        <taxon>Adhaeribacter</taxon>
    </lineage>
</organism>
<evidence type="ECO:0000256" key="2">
    <source>
        <dbReference type="SAM" id="MobiDB-lite"/>
    </source>
</evidence>
<keyword evidence="4" id="KW-0121">Carboxypeptidase</keyword>
<evidence type="ECO:0000313" key="5">
    <source>
        <dbReference type="Proteomes" id="UP000323426"/>
    </source>
</evidence>
<dbReference type="GO" id="GO:0004180">
    <property type="term" value="F:carboxypeptidase activity"/>
    <property type="evidence" value="ECO:0007669"/>
    <property type="project" value="UniProtKB-KW"/>
</dbReference>
<proteinExistence type="predicted"/>
<feature type="signal peptide" evidence="3">
    <location>
        <begin position="1"/>
        <end position="24"/>
    </location>
</feature>
<gene>
    <name evidence="4" type="ORF">F0145_06755</name>
</gene>
<evidence type="ECO:0000256" key="3">
    <source>
        <dbReference type="SAM" id="SignalP"/>
    </source>
</evidence>
<keyword evidence="4" id="KW-0378">Hydrolase</keyword>
<reference evidence="4 5" key="1">
    <citation type="submission" date="2019-09" db="EMBL/GenBank/DDBJ databases">
        <title>Genome sequence and assembly of Adhaeribacter sp.</title>
        <authorList>
            <person name="Chhetri G."/>
        </authorList>
    </citation>
    <scope>NUCLEOTIDE SEQUENCE [LARGE SCALE GENOMIC DNA]</scope>
    <source>
        <strain evidence="4 5">DK36</strain>
    </source>
</reference>
<dbReference type="Proteomes" id="UP000323426">
    <property type="component" value="Unassembled WGS sequence"/>
</dbReference>
<keyword evidence="4" id="KW-0645">Protease</keyword>
<dbReference type="SUPFAM" id="SSF49464">
    <property type="entry name" value="Carboxypeptidase regulatory domain-like"/>
    <property type="match status" value="1"/>
</dbReference>
<evidence type="ECO:0000256" key="1">
    <source>
        <dbReference type="SAM" id="Coils"/>
    </source>
</evidence>
<dbReference type="AlphaFoldDB" id="A0A5M6DQF5"/>